<dbReference type="Pfam" id="PF00132">
    <property type="entry name" value="Hexapep"/>
    <property type="match status" value="1"/>
</dbReference>
<evidence type="ECO:0000256" key="5">
    <source>
        <dbReference type="ARBA" id="ARBA00022679"/>
    </source>
</evidence>
<dbReference type="FunFam" id="2.160.10.10:FF:000002">
    <property type="entry name" value="Serine acetyltransferase"/>
    <property type="match status" value="1"/>
</dbReference>
<dbReference type="InterPro" id="IPR001451">
    <property type="entry name" value="Hexapep"/>
</dbReference>
<evidence type="ECO:0000256" key="3">
    <source>
        <dbReference type="ARBA" id="ARBA00013266"/>
    </source>
</evidence>
<dbReference type="SUPFAM" id="SSF53383">
    <property type="entry name" value="PLP-dependent transferases"/>
    <property type="match status" value="1"/>
</dbReference>
<keyword evidence="6 8" id="KW-0012">Acyltransferase</keyword>
<dbReference type="Proteomes" id="UP000053555">
    <property type="component" value="Unassembled WGS sequence"/>
</dbReference>
<dbReference type="GO" id="GO:0008652">
    <property type="term" value="P:amino acid biosynthetic process"/>
    <property type="evidence" value="ECO:0007669"/>
    <property type="project" value="UniProtKB-KW"/>
</dbReference>
<dbReference type="EC" id="2.3.1.30" evidence="3"/>
<dbReference type="GO" id="GO:0005737">
    <property type="term" value="C:cytoplasm"/>
    <property type="evidence" value="ECO:0007669"/>
    <property type="project" value="UniProtKB-ARBA"/>
</dbReference>
<gene>
    <name evidence="8" type="ORF">glysoja_048823</name>
</gene>
<dbReference type="InterPro" id="IPR039429">
    <property type="entry name" value="SHMT-like_dom"/>
</dbReference>
<evidence type="ECO:0000256" key="6">
    <source>
        <dbReference type="ARBA" id="ARBA00023315"/>
    </source>
</evidence>
<comment type="pathway">
    <text evidence="1">Amino-acid biosynthesis; L-cysteine biosynthesis; L-cysteine from L-serine: step 1/2.</text>
</comment>
<reference evidence="8" key="1">
    <citation type="submission" date="2014-07" db="EMBL/GenBank/DDBJ databases">
        <title>Identification of a novel salt tolerance gene in wild soybean by whole-genome sequencing.</title>
        <authorList>
            <person name="Lam H.-M."/>
            <person name="Qi X."/>
            <person name="Li M.-W."/>
            <person name="Liu X."/>
            <person name="Xie M."/>
            <person name="Ni M."/>
            <person name="Xu X."/>
        </authorList>
    </citation>
    <scope>NUCLEOTIDE SEQUENCE [LARGE SCALE GENOMIC DNA]</scope>
    <source>
        <tissue evidence="8">Root</tissue>
    </source>
</reference>
<dbReference type="EMBL" id="KN643719">
    <property type="protein sequence ID" value="KHN43770.1"/>
    <property type="molecule type" value="Genomic_DNA"/>
</dbReference>
<protein>
    <recommendedName>
        <fullName evidence="3">serine O-acetyltransferase</fullName>
        <ecNumber evidence="3">2.3.1.30</ecNumber>
    </recommendedName>
</protein>
<dbReference type="Pfam" id="PF00464">
    <property type="entry name" value="SHMT"/>
    <property type="match status" value="1"/>
</dbReference>
<evidence type="ECO:0000259" key="7">
    <source>
        <dbReference type="Pfam" id="PF00464"/>
    </source>
</evidence>
<evidence type="ECO:0000313" key="8">
    <source>
        <dbReference type="EMBL" id="KHN43770.1"/>
    </source>
</evidence>
<dbReference type="AlphaFoldDB" id="A0A0B2SFK2"/>
<dbReference type="InterPro" id="IPR045304">
    <property type="entry name" value="LbH_SAT"/>
</dbReference>
<keyword evidence="4" id="KW-0028">Amino-acid biosynthesis</keyword>
<proteinExistence type="inferred from homology"/>
<dbReference type="InterPro" id="IPR015424">
    <property type="entry name" value="PyrdxlP-dep_Trfase"/>
</dbReference>
<dbReference type="GO" id="GO:0009001">
    <property type="term" value="F:serine O-acetyltransferase activity"/>
    <property type="evidence" value="ECO:0007669"/>
    <property type="project" value="UniProtKB-EC"/>
</dbReference>
<evidence type="ECO:0000256" key="2">
    <source>
        <dbReference type="ARBA" id="ARBA00007274"/>
    </source>
</evidence>
<evidence type="ECO:0000256" key="4">
    <source>
        <dbReference type="ARBA" id="ARBA00022605"/>
    </source>
</evidence>
<dbReference type="Gene3D" id="2.160.10.10">
    <property type="entry name" value="Hexapeptide repeat proteins"/>
    <property type="match status" value="1"/>
</dbReference>
<keyword evidence="5 8" id="KW-0808">Transferase</keyword>
<organism evidence="8">
    <name type="scientific">Glycine soja</name>
    <name type="common">Wild soybean</name>
    <dbReference type="NCBI Taxonomy" id="3848"/>
    <lineage>
        <taxon>Eukaryota</taxon>
        <taxon>Viridiplantae</taxon>
        <taxon>Streptophyta</taxon>
        <taxon>Embryophyta</taxon>
        <taxon>Tracheophyta</taxon>
        <taxon>Spermatophyta</taxon>
        <taxon>Magnoliopsida</taxon>
        <taxon>eudicotyledons</taxon>
        <taxon>Gunneridae</taxon>
        <taxon>Pentapetalae</taxon>
        <taxon>rosids</taxon>
        <taxon>fabids</taxon>
        <taxon>Fabales</taxon>
        <taxon>Fabaceae</taxon>
        <taxon>Papilionoideae</taxon>
        <taxon>50 kb inversion clade</taxon>
        <taxon>NPAAA clade</taxon>
        <taxon>indigoferoid/millettioid clade</taxon>
        <taxon>Phaseoleae</taxon>
        <taxon>Glycine</taxon>
        <taxon>Glycine subgen. Soja</taxon>
    </lineage>
</organism>
<dbReference type="PANTHER" id="PTHR42811">
    <property type="entry name" value="SERINE ACETYLTRANSFERASE"/>
    <property type="match status" value="1"/>
</dbReference>
<accession>A0A0B2SFK2</accession>
<comment type="similarity">
    <text evidence="2">Belongs to the transferase hexapeptide repeat family.</text>
</comment>
<feature type="domain" description="Serine hydroxymethyltransferase-like" evidence="7">
    <location>
        <begin position="25"/>
        <end position="65"/>
    </location>
</feature>
<evidence type="ECO:0000256" key="1">
    <source>
        <dbReference type="ARBA" id="ARBA00004876"/>
    </source>
</evidence>
<dbReference type="InterPro" id="IPR011004">
    <property type="entry name" value="Trimer_LpxA-like_sf"/>
</dbReference>
<dbReference type="SUPFAM" id="SSF51161">
    <property type="entry name" value="Trimeric LpxA-like enzymes"/>
    <property type="match status" value="1"/>
</dbReference>
<sequence length="189" mass="19712">MANHSTSLINGIPINEASNLGWQQAQGIDGSRVQKVLESVHIAANKNTVPGDVLSMAPGGIRMDHATGLAVGETTLIGNNVSILHNVTLGGTGKASGDRHLKIGDGVLIGPGTCILGNIKIGDGAKIGACSVMLKEVPPRTTVVGNPARVVGGKDNPIKLDKEASRGNKLKQDHNIRFQIYTDDKAKIM</sequence>
<name>A0A0B2SFK2_GLYSO</name>
<dbReference type="CDD" id="cd03354">
    <property type="entry name" value="LbH_SAT"/>
    <property type="match status" value="1"/>
</dbReference>